<dbReference type="PROSITE" id="PS00329">
    <property type="entry name" value="HSP70_2"/>
    <property type="match status" value="1"/>
</dbReference>
<proteinExistence type="inferred from homology"/>
<evidence type="ECO:0000256" key="9">
    <source>
        <dbReference type="ARBA" id="ARBA00022840"/>
    </source>
</evidence>
<dbReference type="FunFam" id="3.30.420.40:FF:000172">
    <property type="entry name" value="Heat shock 70 kDa protein"/>
    <property type="match status" value="1"/>
</dbReference>
<dbReference type="InterPro" id="IPR042050">
    <property type="entry name" value="BIP_NBD"/>
</dbReference>
<dbReference type="AlphaFoldDB" id="S8B581"/>
<dbReference type="PROSITE" id="PS00297">
    <property type="entry name" value="HSP70_1"/>
    <property type="match status" value="1"/>
</dbReference>
<dbReference type="FunFam" id="3.30.30.30:FF:000001">
    <property type="entry name" value="heat shock 70 kDa protein-like"/>
    <property type="match status" value="1"/>
</dbReference>
<dbReference type="FunFam" id="2.60.34.10:FF:000002">
    <property type="entry name" value="Heat shock 70 kDa"/>
    <property type="match status" value="1"/>
</dbReference>
<dbReference type="CDD" id="cd10241">
    <property type="entry name" value="ASKHA_NBD_HSP70_BiP"/>
    <property type="match status" value="1"/>
</dbReference>
<comment type="subcellular location">
    <subcellularLocation>
        <location evidence="2">Endoplasmic reticulum lumen</location>
    </subcellularLocation>
</comment>
<evidence type="ECO:0000256" key="1">
    <source>
        <dbReference type="ARBA" id="ARBA00002226"/>
    </source>
</evidence>
<feature type="chain" id="PRO_5004548315" description="Endoplasmic reticulum chaperone BiP" evidence="16">
    <location>
        <begin position="40"/>
        <end position="672"/>
    </location>
</feature>
<protein>
    <recommendedName>
        <fullName evidence="5">Endoplasmic reticulum chaperone BiP</fullName>
        <ecNumber evidence="4">3.6.4.10</ecNumber>
    </recommendedName>
    <alternativeName>
        <fullName evidence="12">Immunoglobulin heavy chain-binding protein homolog</fullName>
    </alternativeName>
</protein>
<comment type="function">
    <text evidence="1">Probably plays a role in facilitating the assembly of multimeric protein complexes inside the ER. Is required for secretory polypeptide translocation. May physically associate with SEC63 protein in the endoplasmic reticulum and this interaction may be regulated by ATP hydrolysis.</text>
</comment>
<reference evidence="17 18" key="1">
    <citation type="journal article" date="2013" name="PLoS ONE">
        <title>Genomic and secretomic analyses reveal unique features of the lignocellulolytic enzyme system of Penicillium decumbens.</title>
        <authorList>
            <person name="Liu G."/>
            <person name="Zhang L."/>
            <person name="Wei X."/>
            <person name="Zou G."/>
            <person name="Qin Y."/>
            <person name="Ma L."/>
            <person name="Li J."/>
            <person name="Zheng H."/>
            <person name="Wang S."/>
            <person name="Wang C."/>
            <person name="Xun L."/>
            <person name="Zhao G.-P."/>
            <person name="Zhou Z."/>
            <person name="Qu Y."/>
        </authorList>
    </citation>
    <scope>NUCLEOTIDE SEQUENCE [LARGE SCALE GENOMIC DNA]</scope>
    <source>
        <strain evidence="18">114-2 / CGMCC 5302</strain>
    </source>
</reference>
<evidence type="ECO:0000256" key="7">
    <source>
        <dbReference type="ARBA" id="ARBA00022741"/>
    </source>
</evidence>
<name>S8B581_PENO1</name>
<dbReference type="InterPro" id="IPR029047">
    <property type="entry name" value="HSP70_peptide-bd_sf"/>
</dbReference>
<evidence type="ECO:0000256" key="12">
    <source>
        <dbReference type="ARBA" id="ARBA00031728"/>
    </source>
</evidence>
<accession>S8B581</accession>
<evidence type="ECO:0000256" key="4">
    <source>
        <dbReference type="ARBA" id="ARBA00012554"/>
    </source>
</evidence>
<evidence type="ECO:0000256" key="11">
    <source>
        <dbReference type="ARBA" id="ARBA00023186"/>
    </source>
</evidence>
<dbReference type="SUPFAM" id="SSF100934">
    <property type="entry name" value="Heat shock protein 70kD (HSP70), C-terminal subdomain"/>
    <property type="match status" value="1"/>
</dbReference>
<keyword evidence="8" id="KW-0256">Endoplasmic reticulum</keyword>
<dbReference type="GO" id="GO:0005788">
    <property type="term" value="C:endoplasmic reticulum lumen"/>
    <property type="evidence" value="ECO:0007669"/>
    <property type="project" value="UniProtKB-SubCell"/>
</dbReference>
<dbReference type="Gene3D" id="2.60.34.10">
    <property type="entry name" value="Substrate Binding Domain Of DNAk, Chain A, domain 1"/>
    <property type="match status" value="1"/>
</dbReference>
<dbReference type="PRINTS" id="PR00301">
    <property type="entry name" value="HEATSHOCK70"/>
</dbReference>
<evidence type="ECO:0000256" key="3">
    <source>
        <dbReference type="ARBA" id="ARBA00007381"/>
    </source>
</evidence>
<sequence>MSRLASRAGASKGFTWTTVFYLLLVLIAPLALFGTTAHAEEENSPENYGTVIGIDLGTTYSCVGVMQNGKVEILANDQGNRITPSYVAFTDEERLVGDAAKNQYAANPQRTIFDVKRLIGRKFDDKDIQKDAKNFPFKVVNKDGKPMVKVDVNKTPKTFTPEQISAMILEKMKDVAESFLGKSVTHAVVTVPAYFNDAQRQATKDAGTIAGLNVLRVVNEPTAAAIAYGLDKTGDERQVIVYDLGGGTFDVSLLSIDNGVFEVLATAGDTHLGGEDFDHRVMDYFVKLYNKKNDVDIRKDLKTMGKLKREVEKAKRTLSSQMSTRIEIEAFHNGNDFSETLTRAKFEELNMDLFKKTLKPVEQVLKDAKVKKSEVDDIVLVGGSTRIPKVQALLEEYFGGKKASKGINPDEAVAFGAAVQAGVLGGDETLNDVVLMDVNPLTLGIETTGGVMTKLIPRNSVIPTRKSQIFSTAADNQPTVLIQVFEGERSMTKDNNLLGKFELTGIPPAPRGVPQIEVAFDLDANGILKVSASDKGTGKAESITITNDKGRLSQEEIDRMVAEAEEFAEEDKAMKTKIEARNGLENYAFSLKAQVGDEKGLGGQIDEDDKQTILDAVKEALDWLEDNAATASAEDFEEQKEQLSSVAYPITSKLYGSGAPPEDEEPMDHDEL</sequence>
<dbReference type="PANTHER" id="PTHR19375">
    <property type="entry name" value="HEAT SHOCK PROTEIN 70KDA"/>
    <property type="match status" value="1"/>
</dbReference>
<keyword evidence="7 14" id="KW-0547">Nucleotide-binding</keyword>
<dbReference type="FunFam" id="1.20.1270.10:FF:000009">
    <property type="entry name" value="DnaK-type molecular chaperone BiP"/>
    <property type="match status" value="1"/>
</dbReference>
<keyword evidence="6 16" id="KW-0732">Signal</keyword>
<dbReference type="Gene3D" id="3.30.420.40">
    <property type="match status" value="2"/>
</dbReference>
<dbReference type="SUPFAM" id="SSF53067">
    <property type="entry name" value="Actin-like ATPase domain"/>
    <property type="match status" value="2"/>
</dbReference>
<evidence type="ECO:0000256" key="8">
    <source>
        <dbReference type="ARBA" id="ARBA00022824"/>
    </source>
</evidence>
<dbReference type="Gene3D" id="3.30.30.30">
    <property type="match status" value="1"/>
</dbReference>
<gene>
    <name evidence="17" type="ORF">PDE_08980</name>
</gene>
<dbReference type="InterPro" id="IPR043129">
    <property type="entry name" value="ATPase_NBD"/>
</dbReference>
<keyword evidence="10" id="KW-0346">Stress response</keyword>
<dbReference type="GO" id="GO:0005524">
    <property type="term" value="F:ATP binding"/>
    <property type="evidence" value="ECO:0007669"/>
    <property type="project" value="UniProtKB-KW"/>
</dbReference>
<dbReference type="SUPFAM" id="SSF100920">
    <property type="entry name" value="Heat shock protein 70kD (HSP70), peptide-binding domain"/>
    <property type="match status" value="1"/>
</dbReference>
<keyword evidence="11" id="KW-0143">Chaperone</keyword>
<dbReference type="FunFam" id="3.30.420.40:FF:000026">
    <property type="entry name" value="Heat shock protein 70"/>
    <property type="match status" value="1"/>
</dbReference>
<keyword evidence="18" id="KW-1185">Reference proteome</keyword>
<dbReference type="InterPro" id="IPR018181">
    <property type="entry name" value="Heat_shock_70_CS"/>
</dbReference>
<evidence type="ECO:0000256" key="10">
    <source>
        <dbReference type="ARBA" id="ARBA00023016"/>
    </source>
</evidence>
<dbReference type="STRING" id="933388.S8B581"/>
<dbReference type="Gene3D" id="1.20.1270.10">
    <property type="match status" value="1"/>
</dbReference>
<dbReference type="EC" id="3.6.4.10" evidence="4"/>
<evidence type="ECO:0000313" key="17">
    <source>
        <dbReference type="EMBL" id="EPS34018.1"/>
    </source>
</evidence>
<dbReference type="Gene3D" id="3.90.640.10">
    <property type="entry name" value="Actin, Chain A, domain 4"/>
    <property type="match status" value="1"/>
</dbReference>
<feature type="compositionally biased region" description="Acidic residues" evidence="15">
    <location>
        <begin position="661"/>
        <end position="672"/>
    </location>
</feature>
<dbReference type="HOGENOM" id="CLU_005965_7_0_1"/>
<dbReference type="GO" id="GO:0006986">
    <property type="term" value="P:response to unfolded protein"/>
    <property type="evidence" value="ECO:0007669"/>
    <property type="project" value="UniProtKB-ARBA"/>
</dbReference>
<dbReference type="Proteomes" id="UP000019376">
    <property type="component" value="Unassembled WGS sequence"/>
</dbReference>
<evidence type="ECO:0000256" key="15">
    <source>
        <dbReference type="SAM" id="MobiDB-lite"/>
    </source>
</evidence>
<organism evidence="17 18">
    <name type="scientific">Penicillium oxalicum (strain 114-2 / CGMCC 5302)</name>
    <name type="common">Penicillium decumbens</name>
    <dbReference type="NCBI Taxonomy" id="933388"/>
    <lineage>
        <taxon>Eukaryota</taxon>
        <taxon>Fungi</taxon>
        <taxon>Dikarya</taxon>
        <taxon>Ascomycota</taxon>
        <taxon>Pezizomycotina</taxon>
        <taxon>Eurotiomycetes</taxon>
        <taxon>Eurotiomycetidae</taxon>
        <taxon>Eurotiales</taxon>
        <taxon>Aspergillaceae</taxon>
        <taxon>Penicillium</taxon>
    </lineage>
</organism>
<evidence type="ECO:0000256" key="16">
    <source>
        <dbReference type="SAM" id="SignalP"/>
    </source>
</evidence>
<dbReference type="PhylomeDB" id="S8B581"/>
<evidence type="ECO:0000256" key="2">
    <source>
        <dbReference type="ARBA" id="ARBA00004319"/>
    </source>
</evidence>
<dbReference type="PROSITE" id="PS01036">
    <property type="entry name" value="HSP70_3"/>
    <property type="match status" value="1"/>
</dbReference>
<evidence type="ECO:0000256" key="13">
    <source>
        <dbReference type="ARBA" id="ARBA00048056"/>
    </source>
</evidence>
<dbReference type="InterPro" id="IPR029048">
    <property type="entry name" value="HSP70_C_sf"/>
</dbReference>
<dbReference type="NCBIfam" id="NF001413">
    <property type="entry name" value="PRK00290.1"/>
    <property type="match status" value="1"/>
</dbReference>
<dbReference type="FunFam" id="3.90.640.10:FF:000153">
    <property type="entry name" value="Endoplasmic reticulum chaperone BiP"/>
    <property type="match status" value="1"/>
</dbReference>
<dbReference type="SMR" id="S8B581"/>
<evidence type="ECO:0000256" key="6">
    <source>
        <dbReference type="ARBA" id="ARBA00022729"/>
    </source>
</evidence>
<dbReference type="GO" id="GO:0140662">
    <property type="term" value="F:ATP-dependent protein folding chaperone"/>
    <property type="evidence" value="ECO:0007669"/>
    <property type="project" value="InterPro"/>
</dbReference>
<comment type="catalytic activity">
    <reaction evidence="13">
        <text>ATP + H2O = ADP + phosphate + H(+)</text>
        <dbReference type="Rhea" id="RHEA:13065"/>
        <dbReference type="ChEBI" id="CHEBI:15377"/>
        <dbReference type="ChEBI" id="CHEBI:15378"/>
        <dbReference type="ChEBI" id="CHEBI:30616"/>
        <dbReference type="ChEBI" id="CHEBI:43474"/>
        <dbReference type="ChEBI" id="CHEBI:456216"/>
        <dbReference type="EC" id="3.6.4.10"/>
    </reaction>
</comment>
<dbReference type="eggNOG" id="KOG0100">
    <property type="taxonomic scope" value="Eukaryota"/>
</dbReference>
<feature type="region of interest" description="Disordered" evidence="15">
    <location>
        <begin position="632"/>
        <end position="672"/>
    </location>
</feature>
<evidence type="ECO:0000256" key="14">
    <source>
        <dbReference type="RuleBase" id="RU003322"/>
    </source>
</evidence>
<dbReference type="EMBL" id="KB644415">
    <property type="protein sequence ID" value="EPS34018.1"/>
    <property type="molecule type" value="Genomic_DNA"/>
</dbReference>
<evidence type="ECO:0000313" key="18">
    <source>
        <dbReference type="Proteomes" id="UP000019376"/>
    </source>
</evidence>
<feature type="signal peptide" evidence="16">
    <location>
        <begin position="1"/>
        <end position="39"/>
    </location>
</feature>
<dbReference type="Pfam" id="PF00012">
    <property type="entry name" value="HSP70"/>
    <property type="match status" value="1"/>
</dbReference>
<comment type="similarity">
    <text evidence="3 14">Belongs to the heat shock protein 70 family.</text>
</comment>
<dbReference type="OrthoDB" id="2401965at2759"/>
<keyword evidence="9 14" id="KW-0067">ATP-binding</keyword>
<evidence type="ECO:0000256" key="5">
    <source>
        <dbReference type="ARBA" id="ARBA00019933"/>
    </source>
</evidence>
<dbReference type="InterPro" id="IPR013126">
    <property type="entry name" value="Hsp_70_fam"/>
</dbReference>